<dbReference type="InterPro" id="IPR011333">
    <property type="entry name" value="SKP1/BTB/POZ_sf"/>
</dbReference>
<gene>
    <name evidence="3" type="ORF">Ae201684_017833</name>
</gene>
<feature type="domain" description="BTB" evidence="2">
    <location>
        <begin position="59"/>
        <end position="126"/>
    </location>
</feature>
<evidence type="ECO:0000313" key="4">
    <source>
        <dbReference type="Proteomes" id="UP000481153"/>
    </source>
</evidence>
<accession>A0A6G0WAI4</accession>
<name>A0A6G0WAI4_9STRA</name>
<feature type="compositionally biased region" description="Basic and acidic residues" evidence="1">
    <location>
        <begin position="1"/>
        <end position="10"/>
    </location>
</feature>
<evidence type="ECO:0000256" key="1">
    <source>
        <dbReference type="SAM" id="MobiDB-lite"/>
    </source>
</evidence>
<dbReference type="Gene3D" id="1.25.40.420">
    <property type="match status" value="1"/>
</dbReference>
<dbReference type="InterPro" id="IPR000210">
    <property type="entry name" value="BTB/POZ_dom"/>
</dbReference>
<dbReference type="AlphaFoldDB" id="A0A6G0WAI4"/>
<feature type="region of interest" description="Disordered" evidence="1">
    <location>
        <begin position="1"/>
        <end position="22"/>
    </location>
</feature>
<dbReference type="Pfam" id="PF00651">
    <property type="entry name" value="BTB"/>
    <property type="match status" value="1"/>
</dbReference>
<dbReference type="SUPFAM" id="SSF54695">
    <property type="entry name" value="POZ domain"/>
    <property type="match status" value="1"/>
</dbReference>
<dbReference type="PROSITE" id="PS50097">
    <property type="entry name" value="BTB"/>
    <property type="match status" value="1"/>
</dbReference>
<dbReference type="PANTHER" id="PTHR24410">
    <property type="entry name" value="HL07962P-RELATED"/>
    <property type="match status" value="1"/>
</dbReference>
<organism evidence="3 4">
    <name type="scientific">Aphanomyces euteiches</name>
    <dbReference type="NCBI Taxonomy" id="100861"/>
    <lineage>
        <taxon>Eukaryota</taxon>
        <taxon>Sar</taxon>
        <taxon>Stramenopiles</taxon>
        <taxon>Oomycota</taxon>
        <taxon>Saprolegniomycetes</taxon>
        <taxon>Saprolegniales</taxon>
        <taxon>Verrucalvaceae</taxon>
        <taxon>Aphanomyces</taxon>
    </lineage>
</organism>
<dbReference type="CDD" id="cd18186">
    <property type="entry name" value="BTB_POZ_ZBTB_KLHL-like"/>
    <property type="match status" value="1"/>
</dbReference>
<dbReference type="SMART" id="SM00225">
    <property type="entry name" value="BTB"/>
    <property type="match status" value="1"/>
</dbReference>
<keyword evidence="4" id="KW-1185">Reference proteome</keyword>
<dbReference type="EMBL" id="VJMJ01000313">
    <property type="protein sequence ID" value="KAF0723216.1"/>
    <property type="molecule type" value="Genomic_DNA"/>
</dbReference>
<proteinExistence type="predicted"/>
<dbReference type="PANTHER" id="PTHR24410:SF23">
    <property type="entry name" value="BTB DOMAIN-CONTAINING PROTEIN-RELATED"/>
    <property type="match status" value="1"/>
</dbReference>
<reference evidence="3 4" key="1">
    <citation type="submission" date="2019-07" db="EMBL/GenBank/DDBJ databases">
        <title>Genomics analysis of Aphanomyces spp. identifies a new class of oomycete effector associated with host adaptation.</title>
        <authorList>
            <person name="Gaulin E."/>
        </authorList>
    </citation>
    <scope>NUCLEOTIDE SEQUENCE [LARGE SCALE GENOMIC DNA]</scope>
    <source>
        <strain evidence="3 4">ATCC 201684</strain>
    </source>
</reference>
<dbReference type="SMART" id="SM00875">
    <property type="entry name" value="BACK"/>
    <property type="match status" value="1"/>
</dbReference>
<dbReference type="InterPro" id="IPR051481">
    <property type="entry name" value="BTB-POZ/Galectin-3-binding"/>
</dbReference>
<dbReference type="Gene3D" id="3.30.710.10">
    <property type="entry name" value="Potassium Channel Kv1.1, Chain A"/>
    <property type="match status" value="1"/>
</dbReference>
<sequence length="306" mass="34347">MLRSSAEDIKPTLNSPERGLDGQEALAKENISETFRDHRDLSQRLGKHNFESPAPGSCCDVVLCAGGSRFHAHRFILGISSKPLNAMLTGPMRESLQAEVHLNDLTSATMSQLLTFIYSGEVDLTTDTVVHTLTAAEMYELSGLRELCKTFILQQAAHVFKPHLIESLPEKLLCELISDDELQIRESVLLDAILAWGEARLDDSNSHESAALQHILQDILSLVRFPTMSVRELYCKVKPLVANQIIPEHYLTEALFYHLNWGAAMSSEHQIRMTPRTLSTNMRKRKRVSFIQSVSFSEPESSAYEP</sequence>
<dbReference type="InterPro" id="IPR011705">
    <property type="entry name" value="BACK"/>
</dbReference>
<evidence type="ECO:0000313" key="3">
    <source>
        <dbReference type="EMBL" id="KAF0723216.1"/>
    </source>
</evidence>
<dbReference type="Proteomes" id="UP000481153">
    <property type="component" value="Unassembled WGS sequence"/>
</dbReference>
<protein>
    <recommendedName>
        <fullName evidence="2">BTB domain-containing protein</fullName>
    </recommendedName>
</protein>
<evidence type="ECO:0000259" key="2">
    <source>
        <dbReference type="PROSITE" id="PS50097"/>
    </source>
</evidence>
<dbReference type="VEuPathDB" id="FungiDB:AeMF1_009491"/>
<comment type="caution">
    <text evidence="3">The sequence shown here is derived from an EMBL/GenBank/DDBJ whole genome shotgun (WGS) entry which is preliminary data.</text>
</comment>